<comment type="similarity">
    <text evidence="2 6">Belongs to the class-I pyridoxal-phosphate-dependent aminotransferase family.</text>
</comment>
<evidence type="ECO:0000256" key="6">
    <source>
        <dbReference type="RuleBase" id="RU000481"/>
    </source>
</evidence>
<dbReference type="CDD" id="cd00609">
    <property type="entry name" value="AAT_like"/>
    <property type="match status" value="1"/>
</dbReference>
<keyword evidence="4 6" id="KW-0808">Transferase</keyword>
<accession>A0A4P7C248</accession>
<reference evidence="8 9" key="1">
    <citation type="submission" date="2019-03" db="EMBL/GenBank/DDBJ databases">
        <title>The genome sequence of Nitrosococcus wardiae strain D1FHST reveals the archetypal metabolic capacity of ammonia-oxidizing Gammaproteobacteria.</title>
        <authorList>
            <person name="Wang L."/>
            <person name="Lim C.K."/>
            <person name="Hanson T.E."/>
            <person name="Dang H."/>
            <person name="Klotz M.G."/>
        </authorList>
    </citation>
    <scope>NUCLEOTIDE SEQUENCE [LARGE SCALE GENOMIC DNA]</scope>
    <source>
        <strain evidence="8 9">D1FHS</strain>
    </source>
</reference>
<dbReference type="PROSITE" id="PS00105">
    <property type="entry name" value="AA_TRANSFER_CLASS_1"/>
    <property type="match status" value="1"/>
</dbReference>
<organism evidence="8 9">
    <name type="scientific">Nitrosococcus wardiae</name>
    <dbReference type="NCBI Taxonomy" id="1814290"/>
    <lineage>
        <taxon>Bacteria</taxon>
        <taxon>Pseudomonadati</taxon>
        <taxon>Pseudomonadota</taxon>
        <taxon>Gammaproteobacteria</taxon>
        <taxon>Chromatiales</taxon>
        <taxon>Chromatiaceae</taxon>
        <taxon>Nitrosococcus</taxon>
    </lineage>
</organism>
<dbReference type="NCBIfam" id="NF006514">
    <property type="entry name" value="PRK08960.1"/>
    <property type="match status" value="1"/>
</dbReference>
<dbReference type="EMBL" id="CP038033">
    <property type="protein sequence ID" value="QBQ54916.1"/>
    <property type="molecule type" value="Genomic_DNA"/>
</dbReference>
<dbReference type="RefSeq" id="WP_134358128.1">
    <property type="nucleotide sequence ID" value="NZ_CP038033.1"/>
</dbReference>
<comment type="cofactor">
    <cofactor evidence="1 6">
        <name>pyridoxal 5'-phosphate</name>
        <dbReference type="ChEBI" id="CHEBI:597326"/>
    </cofactor>
</comment>
<gene>
    <name evidence="8" type="ORF">E3U44_10605</name>
</gene>
<feature type="domain" description="Aminotransferase class I/classII large" evidence="7">
    <location>
        <begin position="35"/>
        <end position="381"/>
    </location>
</feature>
<dbReference type="GO" id="GO:0030170">
    <property type="term" value="F:pyridoxal phosphate binding"/>
    <property type="evidence" value="ECO:0007669"/>
    <property type="project" value="InterPro"/>
</dbReference>
<dbReference type="Gene3D" id="3.40.640.10">
    <property type="entry name" value="Type I PLP-dependent aspartate aminotransferase-like (Major domain)"/>
    <property type="match status" value="1"/>
</dbReference>
<dbReference type="InterPro" id="IPR015421">
    <property type="entry name" value="PyrdxlP-dep_Trfase_major"/>
</dbReference>
<dbReference type="AlphaFoldDB" id="A0A4P7C248"/>
<evidence type="ECO:0000256" key="2">
    <source>
        <dbReference type="ARBA" id="ARBA00007441"/>
    </source>
</evidence>
<dbReference type="SUPFAM" id="SSF53383">
    <property type="entry name" value="PLP-dependent transferases"/>
    <property type="match status" value="1"/>
</dbReference>
<dbReference type="Proteomes" id="UP000294325">
    <property type="component" value="Chromosome"/>
</dbReference>
<dbReference type="OrthoDB" id="9803354at2"/>
<protein>
    <recommendedName>
        <fullName evidence="6">Aminotransferase</fullName>
        <ecNumber evidence="6">2.6.1.-</ecNumber>
    </recommendedName>
</protein>
<dbReference type="Pfam" id="PF00155">
    <property type="entry name" value="Aminotran_1_2"/>
    <property type="match status" value="1"/>
</dbReference>
<evidence type="ECO:0000313" key="8">
    <source>
        <dbReference type="EMBL" id="QBQ54916.1"/>
    </source>
</evidence>
<dbReference type="GO" id="GO:0006520">
    <property type="term" value="P:amino acid metabolic process"/>
    <property type="evidence" value="ECO:0007669"/>
    <property type="project" value="InterPro"/>
</dbReference>
<dbReference type="PANTHER" id="PTHR46383:SF2">
    <property type="entry name" value="AMINOTRANSFERASE"/>
    <property type="match status" value="1"/>
</dbReference>
<proteinExistence type="inferred from homology"/>
<evidence type="ECO:0000256" key="1">
    <source>
        <dbReference type="ARBA" id="ARBA00001933"/>
    </source>
</evidence>
<evidence type="ECO:0000256" key="5">
    <source>
        <dbReference type="ARBA" id="ARBA00022898"/>
    </source>
</evidence>
<dbReference type="PANTHER" id="PTHR46383">
    <property type="entry name" value="ASPARTATE AMINOTRANSFERASE"/>
    <property type="match status" value="1"/>
</dbReference>
<evidence type="ECO:0000313" key="9">
    <source>
        <dbReference type="Proteomes" id="UP000294325"/>
    </source>
</evidence>
<keyword evidence="3 6" id="KW-0032">Aminotransferase</keyword>
<evidence type="ECO:0000259" key="7">
    <source>
        <dbReference type="Pfam" id="PF00155"/>
    </source>
</evidence>
<dbReference type="EC" id="2.6.1.-" evidence="6"/>
<dbReference type="InterPro" id="IPR050596">
    <property type="entry name" value="AspAT/PAT-like"/>
</dbReference>
<evidence type="ECO:0000256" key="4">
    <source>
        <dbReference type="ARBA" id="ARBA00022679"/>
    </source>
</evidence>
<dbReference type="InterPro" id="IPR004838">
    <property type="entry name" value="NHTrfase_class1_PyrdxlP-BS"/>
</dbReference>
<name>A0A4P7C248_9GAMM</name>
<dbReference type="KEGG" id="nwr:E3U44_10605"/>
<keyword evidence="9" id="KW-1185">Reference proteome</keyword>
<dbReference type="GO" id="GO:0008483">
    <property type="term" value="F:transaminase activity"/>
    <property type="evidence" value="ECO:0007669"/>
    <property type="project" value="UniProtKB-KW"/>
</dbReference>
<sequence length="386" mass="42633">MNDRIARRMEDIKSFQVMELLARAKELEAQGKCIVHMEIGEPDFVTPQPIVEAGIVALRSGQVHYTPAAGLPALREAIANWYSNSAGITVSPERIIVTPGASGALLVALAVLLNPGDTVLMADPGYPCYRYFVRLLEGKAVCIPVMETSAYQFTSRHIESHWTPETRAVLVASPANPTGALLSQNTLAALMGSVESREGTLIVDEIYHGLVYEDKATTALVLSDHVFVINSFSKYFGMTGWRLGWLVAPKNFTRAADRLGQNLFLAASTPAQHAALAAFKPEVLQILESRRVEFQRRRDFLLPELRDLGFHIPIIPQGAFYIYADCSRFSADSFSFARELLENIGVAVTPGIDFGCNAPQQHLRFAYTTSMEQLQEGIKRLQAYLN</sequence>
<dbReference type="InterPro" id="IPR015424">
    <property type="entry name" value="PyrdxlP-dep_Trfase"/>
</dbReference>
<evidence type="ECO:0000256" key="3">
    <source>
        <dbReference type="ARBA" id="ARBA00022576"/>
    </source>
</evidence>
<keyword evidence="5" id="KW-0663">Pyridoxal phosphate</keyword>
<dbReference type="InterPro" id="IPR004839">
    <property type="entry name" value="Aminotransferase_I/II_large"/>
</dbReference>